<reference evidence="13 14" key="1">
    <citation type="submission" date="2016-10" db="EMBL/GenBank/DDBJ databases">
        <authorList>
            <person name="de Groot N.N."/>
        </authorList>
    </citation>
    <scope>NUCLEOTIDE SEQUENCE [LARGE SCALE GENOMIC DNA]</scope>
    <source>
        <strain evidence="13 14">DSM 16981</strain>
    </source>
</reference>
<dbReference type="AlphaFoldDB" id="A0A1G9UFX2"/>
<comment type="similarity">
    <text evidence="2 7 8">In the C-terminal section; belongs to the purine/pyrimidine phosphoribosyltransferase family.</text>
</comment>
<dbReference type="GO" id="GO:0006189">
    <property type="term" value="P:'de novo' IMP biosynthetic process"/>
    <property type="evidence" value="ECO:0007669"/>
    <property type="project" value="UniProtKB-UniRule"/>
</dbReference>
<dbReference type="GO" id="GO:0051539">
    <property type="term" value="F:4 iron, 4 sulfur cluster binding"/>
    <property type="evidence" value="ECO:0007669"/>
    <property type="project" value="UniProtKB-KW"/>
</dbReference>
<accession>A0A1G9UFX2</accession>
<dbReference type="PROSITE" id="PS51278">
    <property type="entry name" value="GATASE_TYPE_2"/>
    <property type="match status" value="1"/>
</dbReference>
<comment type="pathway">
    <text evidence="1 7 8">Purine metabolism; IMP biosynthesis via de novo pathway; N(1)-(5-phospho-D-ribosyl)glycinamide from 5-phospho-alpha-D-ribose 1-diphosphate: step 1/2.</text>
</comment>
<dbReference type="CDD" id="cd06223">
    <property type="entry name" value="PRTases_typeI"/>
    <property type="match status" value="1"/>
</dbReference>
<dbReference type="OrthoDB" id="9801213at2"/>
<dbReference type="SUPFAM" id="SSF56235">
    <property type="entry name" value="N-terminal nucleophile aminohydrolases (Ntn hydrolases)"/>
    <property type="match status" value="1"/>
</dbReference>
<keyword evidence="14" id="KW-1185">Reference proteome</keyword>
<keyword evidence="5 7" id="KW-0658">Purine biosynthesis</keyword>
<dbReference type="GO" id="GO:0004044">
    <property type="term" value="F:amidophosphoribosyltransferase activity"/>
    <property type="evidence" value="ECO:0007669"/>
    <property type="project" value="UniProtKB-UniRule"/>
</dbReference>
<dbReference type="GO" id="GO:0009113">
    <property type="term" value="P:purine nucleobase biosynthetic process"/>
    <property type="evidence" value="ECO:0007669"/>
    <property type="project" value="UniProtKB-UniRule"/>
</dbReference>
<dbReference type="EC" id="2.4.2.14" evidence="7"/>
<feature type="active site" description="Nucleophile" evidence="7 9">
    <location>
        <position position="14"/>
    </location>
</feature>
<dbReference type="Gene3D" id="3.40.50.2020">
    <property type="match status" value="1"/>
</dbReference>
<organism evidence="13 14">
    <name type="scientific">Megasphaera paucivorans</name>
    <dbReference type="NCBI Taxonomy" id="349095"/>
    <lineage>
        <taxon>Bacteria</taxon>
        <taxon>Bacillati</taxon>
        <taxon>Bacillota</taxon>
        <taxon>Negativicutes</taxon>
        <taxon>Veillonellales</taxon>
        <taxon>Veillonellaceae</taxon>
        <taxon>Megasphaera</taxon>
    </lineage>
</organism>
<evidence type="ECO:0000256" key="2">
    <source>
        <dbReference type="ARBA" id="ARBA00010138"/>
    </source>
</evidence>
<protein>
    <recommendedName>
        <fullName evidence="7">Amidophosphoribosyltransferase</fullName>
        <shortName evidence="7">ATase</shortName>
        <ecNumber evidence="7">2.4.2.14</ecNumber>
    </recommendedName>
    <alternativeName>
        <fullName evidence="7">Glutamine phosphoribosylpyrophosphate amidotransferase</fullName>
        <shortName evidence="7">GPATase</shortName>
    </alternativeName>
</protein>
<dbReference type="InterPro" id="IPR035584">
    <property type="entry name" value="PurF_N"/>
</dbReference>
<feature type="binding site" evidence="7 11">
    <location>
        <position position="249"/>
    </location>
    <ligand>
        <name>[4Fe-4S] cluster</name>
        <dbReference type="ChEBI" id="CHEBI:49883"/>
    </ligand>
</feature>
<evidence type="ECO:0000256" key="4">
    <source>
        <dbReference type="ARBA" id="ARBA00022679"/>
    </source>
</evidence>
<feature type="binding site" evidence="7 11">
    <location>
        <position position="395"/>
    </location>
    <ligand>
        <name>[4Fe-4S] cluster</name>
        <dbReference type="ChEBI" id="CHEBI:49883"/>
    </ligand>
</feature>
<dbReference type="Pfam" id="PF13537">
    <property type="entry name" value="GATase_7"/>
    <property type="match status" value="1"/>
</dbReference>
<dbReference type="Gene3D" id="3.60.20.10">
    <property type="entry name" value="Glutamine Phosphoribosylpyrophosphate, subunit 1, domain 1"/>
    <property type="match status" value="1"/>
</dbReference>
<feature type="binding site" evidence="7 10">
    <location>
        <position position="296"/>
    </location>
    <ligand>
        <name>Mg(2+)</name>
        <dbReference type="ChEBI" id="CHEBI:18420"/>
    </ligand>
</feature>
<feature type="domain" description="Glutamine amidotransferase type-2" evidence="12">
    <location>
        <begin position="14"/>
        <end position="233"/>
    </location>
</feature>
<evidence type="ECO:0000256" key="10">
    <source>
        <dbReference type="PIRSR" id="PIRSR000485-2"/>
    </source>
</evidence>
<keyword evidence="7 11" id="KW-0408">Iron</keyword>
<dbReference type="GO" id="GO:0000287">
    <property type="term" value="F:magnesium ion binding"/>
    <property type="evidence" value="ECO:0007669"/>
    <property type="project" value="UniProtKB-UniRule"/>
</dbReference>
<dbReference type="InterPro" id="IPR000836">
    <property type="entry name" value="PRTase_dom"/>
</dbReference>
<feature type="binding site" evidence="7 11">
    <location>
        <position position="447"/>
    </location>
    <ligand>
        <name>[4Fe-4S] cluster</name>
        <dbReference type="ChEBI" id="CHEBI:49883"/>
    </ligand>
</feature>
<sequence>MLYDPIWDKRHEECGVLGILDKSMDIPRYVYWGLFALQHRGQESGGIAVSTDDGIKTFRGMGLVSNIFADGVPEVEGHIGIGHVRYSTTGSNNPANIQPLTVYTSKGQVALAHNGNLTNTRTLRTELDDGGATFQTTMDSEIIVNLISRSRKDTVEEQIMESMNRIQGAYALVIMTKDKLFGVRDPYGFRPLCIGRTTNGGWVLSSETCGLDAIGASFVRDVQPGEMVSITESGITSTFFAKADRKQICSFEYIYFARPDSVIDGQDVYQARLAMGREMAKETQYDADLVISVPDSGNTAAIGYAMESGIPFNHGLIKNRYMGRTFIKPNQKQRELAVRMKLNVVKSVVKGKRIVMVDDSIVRGTTSGIICKLLREAGAKEVNMCVSAPPIMYPCFYGIDTSVRKELIAATLSVEEIRKFIGVDQLHFISIDGLCRAIPNIPREDMCLACFNNDYPTDIPAANEKGEKYALEVNK</sequence>
<dbReference type="InterPro" id="IPR029057">
    <property type="entry name" value="PRTase-like"/>
</dbReference>
<keyword evidence="7" id="KW-0004">4Fe-4S</keyword>
<dbReference type="UniPathway" id="UPA00074">
    <property type="reaction ID" value="UER00124"/>
</dbReference>
<keyword evidence="6 7" id="KW-0315">Glutamine amidotransferase</keyword>
<evidence type="ECO:0000256" key="11">
    <source>
        <dbReference type="PIRSR" id="PIRSR000485-3"/>
    </source>
</evidence>
<keyword evidence="7 10" id="KW-0479">Metal-binding</keyword>
<evidence type="ECO:0000313" key="14">
    <source>
        <dbReference type="Proteomes" id="UP000199309"/>
    </source>
</evidence>
<dbReference type="NCBIfam" id="TIGR01134">
    <property type="entry name" value="purF"/>
    <property type="match status" value="1"/>
</dbReference>
<dbReference type="InterPro" id="IPR029055">
    <property type="entry name" value="Ntn_hydrolases_N"/>
</dbReference>
<comment type="function">
    <text evidence="7">Catalyzes the formation of phosphoribosylamine from phosphoribosylpyrophosphate (PRPP) and glutamine.</text>
</comment>
<name>A0A1G9UFX2_9FIRM</name>
<evidence type="ECO:0000256" key="8">
    <source>
        <dbReference type="PIRNR" id="PIRNR000485"/>
    </source>
</evidence>
<keyword evidence="7 11" id="KW-0411">Iron-sulfur</keyword>
<gene>
    <name evidence="7" type="primary">purF</name>
    <name evidence="13" type="ORF">SAMN05660299_01174</name>
</gene>
<dbReference type="EMBL" id="FNHQ01000009">
    <property type="protein sequence ID" value="SDM58822.1"/>
    <property type="molecule type" value="Genomic_DNA"/>
</dbReference>
<comment type="catalytic activity">
    <reaction evidence="7 8">
        <text>5-phospho-beta-D-ribosylamine + L-glutamate + diphosphate = 5-phospho-alpha-D-ribose 1-diphosphate + L-glutamine + H2O</text>
        <dbReference type="Rhea" id="RHEA:14905"/>
        <dbReference type="ChEBI" id="CHEBI:15377"/>
        <dbReference type="ChEBI" id="CHEBI:29985"/>
        <dbReference type="ChEBI" id="CHEBI:33019"/>
        <dbReference type="ChEBI" id="CHEBI:58017"/>
        <dbReference type="ChEBI" id="CHEBI:58359"/>
        <dbReference type="ChEBI" id="CHEBI:58681"/>
        <dbReference type="EC" id="2.4.2.14"/>
    </reaction>
</comment>
<evidence type="ECO:0000259" key="12">
    <source>
        <dbReference type="PROSITE" id="PS51278"/>
    </source>
</evidence>
<dbReference type="SUPFAM" id="SSF53271">
    <property type="entry name" value="PRTase-like"/>
    <property type="match status" value="1"/>
</dbReference>
<dbReference type="Proteomes" id="UP000199309">
    <property type="component" value="Unassembled WGS sequence"/>
</dbReference>
<proteinExistence type="inferred from homology"/>
<keyword evidence="7 10" id="KW-0460">Magnesium</keyword>
<dbReference type="HAMAP" id="MF_01931">
    <property type="entry name" value="PurF"/>
    <property type="match status" value="1"/>
</dbReference>
<evidence type="ECO:0000256" key="5">
    <source>
        <dbReference type="ARBA" id="ARBA00022755"/>
    </source>
</evidence>
<dbReference type="CDD" id="cd00715">
    <property type="entry name" value="GPATase_N"/>
    <property type="match status" value="1"/>
</dbReference>
<dbReference type="PIRSF" id="PIRSF000485">
    <property type="entry name" value="Amd_phspho_trans"/>
    <property type="match status" value="1"/>
</dbReference>
<evidence type="ECO:0000256" key="6">
    <source>
        <dbReference type="ARBA" id="ARBA00022962"/>
    </source>
</evidence>
<evidence type="ECO:0000256" key="7">
    <source>
        <dbReference type="HAMAP-Rule" id="MF_01931"/>
    </source>
</evidence>
<feature type="binding site" evidence="7 10">
    <location>
        <position position="359"/>
    </location>
    <ligand>
        <name>Mg(2+)</name>
        <dbReference type="ChEBI" id="CHEBI:18420"/>
    </ligand>
</feature>
<keyword evidence="4 7" id="KW-0808">Transferase</keyword>
<evidence type="ECO:0000256" key="3">
    <source>
        <dbReference type="ARBA" id="ARBA00022676"/>
    </source>
</evidence>
<evidence type="ECO:0000256" key="1">
    <source>
        <dbReference type="ARBA" id="ARBA00005209"/>
    </source>
</evidence>
<dbReference type="STRING" id="349095.SAMN05660299_01174"/>
<dbReference type="PANTHER" id="PTHR11907">
    <property type="entry name" value="AMIDOPHOSPHORIBOSYLTRANSFERASE"/>
    <property type="match status" value="1"/>
</dbReference>
<keyword evidence="3 7" id="KW-0328">Glycosyltransferase</keyword>
<dbReference type="InterPro" id="IPR005854">
    <property type="entry name" value="PurF"/>
</dbReference>
<dbReference type="InterPro" id="IPR017932">
    <property type="entry name" value="GATase_2_dom"/>
</dbReference>
<comment type="cofactor">
    <cofactor evidence="7 10">
        <name>Mg(2+)</name>
        <dbReference type="ChEBI" id="CHEBI:18420"/>
    </cofactor>
    <text evidence="7 10">Binds 1 Mg(2+) ion per subunit.</text>
</comment>
<evidence type="ECO:0000313" key="13">
    <source>
        <dbReference type="EMBL" id="SDM58822.1"/>
    </source>
</evidence>
<evidence type="ECO:0000256" key="9">
    <source>
        <dbReference type="PIRSR" id="PIRSR000485-1"/>
    </source>
</evidence>
<feature type="binding site" evidence="7 11">
    <location>
        <position position="450"/>
    </location>
    <ligand>
        <name>[4Fe-4S] cluster</name>
        <dbReference type="ChEBI" id="CHEBI:49883"/>
    </ligand>
</feature>
<dbReference type="RefSeq" id="WP_091649232.1">
    <property type="nucleotide sequence ID" value="NZ_FNHQ01000009.1"/>
</dbReference>
<feature type="binding site" evidence="7 10">
    <location>
        <position position="358"/>
    </location>
    <ligand>
        <name>Mg(2+)</name>
        <dbReference type="ChEBI" id="CHEBI:18420"/>
    </ligand>
</feature>
<comment type="cofactor">
    <cofactor evidence="7 11">
        <name>[4Fe-4S] cluster</name>
        <dbReference type="ChEBI" id="CHEBI:49883"/>
    </cofactor>
    <text evidence="7 11">Binds 1 [4Fe-4S] cluster per subunit.</text>
</comment>